<evidence type="ECO:0000313" key="1">
    <source>
        <dbReference type="EMBL" id="HGZ59613.1"/>
    </source>
</evidence>
<proteinExistence type="predicted"/>
<comment type="caution">
    <text evidence="1">The sequence shown here is derived from an EMBL/GenBank/DDBJ whole genome shotgun (WGS) entry which is preliminary data.</text>
</comment>
<dbReference type="SUPFAM" id="SSF56112">
    <property type="entry name" value="Protein kinase-like (PK-like)"/>
    <property type="match status" value="1"/>
</dbReference>
<evidence type="ECO:0008006" key="2">
    <source>
        <dbReference type="Google" id="ProtNLM"/>
    </source>
</evidence>
<dbReference type="InterPro" id="IPR011009">
    <property type="entry name" value="Kinase-like_dom_sf"/>
</dbReference>
<accession>A0A7J3SJZ2</accession>
<organism evidence="1">
    <name type="scientific">Fervidicoccus fontis</name>
    <dbReference type="NCBI Taxonomy" id="683846"/>
    <lineage>
        <taxon>Archaea</taxon>
        <taxon>Thermoproteota</taxon>
        <taxon>Thermoprotei</taxon>
        <taxon>Fervidicoccales</taxon>
        <taxon>Fervidicoccaceae</taxon>
        <taxon>Fervidicoccus</taxon>
    </lineage>
</organism>
<gene>
    <name evidence="1" type="ORF">ENW83_00155</name>
</gene>
<reference evidence="1" key="1">
    <citation type="journal article" date="2020" name="mSystems">
        <title>Genome- and Community-Level Interaction Insights into Carbon Utilization and Element Cycling Functions of Hydrothermarchaeota in Hydrothermal Sediment.</title>
        <authorList>
            <person name="Zhou Z."/>
            <person name="Liu Y."/>
            <person name="Xu W."/>
            <person name="Pan J."/>
            <person name="Luo Z.H."/>
            <person name="Li M."/>
        </authorList>
    </citation>
    <scope>NUCLEOTIDE SEQUENCE [LARGE SCALE GENOMIC DNA]</scope>
    <source>
        <strain evidence="1">SpSt-885</strain>
    </source>
</reference>
<protein>
    <recommendedName>
        <fullName evidence="2">Serine/threonine protein kinase</fullName>
    </recommendedName>
</protein>
<sequence>MHQAKRKFPFRSFSASSLLDQTSIKITDGGKIAVKKYTKPSGIIKWLILNFPPIPLYYPLTLDPFERMKREVTFFSTSIDGISVPKIYKVDWDNALLEREFVDGKILSLESEEEIILYGRGLSYIHGYGACLGDTKPQNYLTEDDDIYIIDAEQSLFNCSKKRYMGWDLALSILFIFWADPFVGPQEFSAKFSSFKRGYEDKGLKITWDLLTEAHPVIFLIPPQLLLVIKNSID</sequence>
<name>A0A7J3SJZ2_9CREN</name>
<dbReference type="EMBL" id="DTLS01000006">
    <property type="protein sequence ID" value="HGZ59613.1"/>
    <property type="molecule type" value="Genomic_DNA"/>
</dbReference>
<dbReference type="AlphaFoldDB" id="A0A7J3SJZ2"/>